<keyword evidence="3" id="KW-1185">Reference proteome</keyword>
<dbReference type="InterPro" id="IPR029063">
    <property type="entry name" value="SAM-dependent_MTases_sf"/>
</dbReference>
<dbReference type="CDD" id="cd02440">
    <property type="entry name" value="AdoMet_MTases"/>
    <property type="match status" value="1"/>
</dbReference>
<dbReference type="SUPFAM" id="SSF53335">
    <property type="entry name" value="S-adenosyl-L-methionine-dependent methyltransferases"/>
    <property type="match status" value="1"/>
</dbReference>
<gene>
    <name evidence="2" type="ORF">ET33_12825</name>
</gene>
<dbReference type="GO" id="GO:0032259">
    <property type="term" value="P:methylation"/>
    <property type="evidence" value="ECO:0007669"/>
    <property type="project" value="UniProtKB-KW"/>
</dbReference>
<evidence type="ECO:0000313" key="2">
    <source>
        <dbReference type="EMBL" id="KEQ27576.1"/>
    </source>
</evidence>
<feature type="domain" description="Methyltransferase type 11" evidence="1">
    <location>
        <begin position="42"/>
        <end position="131"/>
    </location>
</feature>
<evidence type="ECO:0000313" key="3">
    <source>
        <dbReference type="Proteomes" id="UP000028123"/>
    </source>
</evidence>
<keyword evidence="2" id="KW-0808">Transferase</keyword>
<evidence type="ECO:0000259" key="1">
    <source>
        <dbReference type="Pfam" id="PF08241"/>
    </source>
</evidence>
<organism evidence="2 3">
    <name type="scientific">Paenibacillus tyrfis</name>
    <dbReference type="NCBI Taxonomy" id="1501230"/>
    <lineage>
        <taxon>Bacteria</taxon>
        <taxon>Bacillati</taxon>
        <taxon>Bacillota</taxon>
        <taxon>Bacilli</taxon>
        <taxon>Bacillales</taxon>
        <taxon>Paenibacillaceae</taxon>
        <taxon>Paenibacillus</taxon>
    </lineage>
</organism>
<dbReference type="PANTHER" id="PTHR43861:SF1">
    <property type="entry name" value="TRANS-ACONITATE 2-METHYLTRANSFERASE"/>
    <property type="match status" value="1"/>
</dbReference>
<dbReference type="AlphaFoldDB" id="A0A081PA53"/>
<dbReference type="eggNOG" id="COG4106">
    <property type="taxonomic scope" value="Bacteria"/>
</dbReference>
<reference evidence="2 3" key="1">
    <citation type="submission" date="2014-06" db="EMBL/GenBank/DDBJ databases">
        <title>Draft genome sequence of Paenibacillus sp. MSt1.</title>
        <authorList>
            <person name="Aw Y.K."/>
            <person name="Ong K.S."/>
            <person name="Gan H.M."/>
            <person name="Lee S.M."/>
        </authorList>
    </citation>
    <scope>NUCLEOTIDE SEQUENCE [LARGE SCALE GENOMIC DNA]</scope>
    <source>
        <strain evidence="2 3">MSt1</strain>
    </source>
</reference>
<sequence>MMKFESDRHWNSKVYDDKQAFADKPGVGLLTLLQPRSGERILDVGCGNGNLTAEIAAAGAIPTGIDLSEEMVRQARQKHPELNFQVENACHYRIDVRFDAVFSNAALHWIKDASAVASSIWLALRDGGRFVAEFAGSGNVAVLTAAMEQELETHGYTWAGRNPWYFPTIGEYASLLEQTGFRVKWAQHFDSPSPLKGETGLRNWLDKFADYFFPDVSPADKASIYSAIEARVKPHFDRGGQWMIDTRRLRIIAIKPPA</sequence>
<dbReference type="InterPro" id="IPR013216">
    <property type="entry name" value="Methyltransf_11"/>
</dbReference>
<dbReference type="Gene3D" id="3.40.50.150">
    <property type="entry name" value="Vaccinia Virus protein VP39"/>
    <property type="match status" value="1"/>
</dbReference>
<name>A0A081PA53_9BACL</name>
<proteinExistence type="predicted"/>
<dbReference type="EMBL" id="JNVM01000002">
    <property type="protein sequence ID" value="KEQ27576.1"/>
    <property type="molecule type" value="Genomic_DNA"/>
</dbReference>
<dbReference type="RefSeq" id="WP_036675284.1">
    <property type="nucleotide sequence ID" value="NZ_JNVM01000002.1"/>
</dbReference>
<dbReference type="Pfam" id="PF08241">
    <property type="entry name" value="Methyltransf_11"/>
    <property type="match status" value="1"/>
</dbReference>
<dbReference type="PANTHER" id="PTHR43861">
    <property type="entry name" value="TRANS-ACONITATE 2-METHYLTRANSFERASE-RELATED"/>
    <property type="match status" value="1"/>
</dbReference>
<dbReference type="GO" id="GO:0008757">
    <property type="term" value="F:S-adenosylmethionine-dependent methyltransferase activity"/>
    <property type="evidence" value="ECO:0007669"/>
    <property type="project" value="InterPro"/>
</dbReference>
<dbReference type="OrthoDB" id="9760689at2"/>
<accession>A0A081PA53</accession>
<keyword evidence="2" id="KW-0489">Methyltransferase</keyword>
<dbReference type="Proteomes" id="UP000028123">
    <property type="component" value="Unassembled WGS sequence"/>
</dbReference>
<protein>
    <submittedName>
        <fullName evidence="2">Methyltransferase type 11</fullName>
    </submittedName>
</protein>
<comment type="caution">
    <text evidence="2">The sequence shown here is derived from an EMBL/GenBank/DDBJ whole genome shotgun (WGS) entry which is preliminary data.</text>
</comment>